<dbReference type="Proteomes" id="UP000308886">
    <property type="component" value="Unassembled WGS sequence"/>
</dbReference>
<keyword evidence="2" id="KW-1185">Reference proteome</keyword>
<accession>A0AC61QLC0</accession>
<gene>
    <name evidence="1" type="ORF">E5358_14940</name>
</gene>
<sequence length="245" mass="29159">MLKKYLDPKADLTFKRVFGDHPDLVISLLNALLPFDSKEEEIESVEYLPTELVPDNPLRKNSIVDVRCRDNQGRQFLVEMQMIWSREFTQRVLFNSAKAYVRQMDSKDDYKLLEPVYSLNLVNDVFEKDVPEYYHYYRMVHELYSEKVIDGLHLVFVELPKFKPHTFSEKKMQVLWLRYLTEIEEKTIDVPQEFLDNPDIRKALTVVEESAYTPAQLLGYDKFWDIIRTEKTYYNSAHRHGYAKG</sequence>
<comment type="caution">
    <text evidence="1">The sequence shown here is derived from an EMBL/GenBank/DDBJ whole genome shotgun (WGS) entry which is preliminary data.</text>
</comment>
<feature type="non-terminal residue" evidence="1">
    <location>
        <position position="245"/>
    </location>
</feature>
<protein>
    <submittedName>
        <fullName evidence="1">Rpn family recombination-promoting nuclease/putative transposase</fullName>
    </submittedName>
</protein>
<name>A0AC61QLC0_9BACT</name>
<evidence type="ECO:0000313" key="2">
    <source>
        <dbReference type="Proteomes" id="UP000308886"/>
    </source>
</evidence>
<reference evidence="1" key="1">
    <citation type="submission" date="2019-04" db="EMBL/GenBank/DDBJ databases">
        <title>Microbes associate with the intestines of laboratory mice.</title>
        <authorList>
            <person name="Navarre W."/>
            <person name="Wong E."/>
            <person name="Huang K."/>
            <person name="Tropini C."/>
            <person name="Ng K."/>
            <person name="Yu B."/>
        </authorList>
    </citation>
    <scope>NUCLEOTIDE SEQUENCE</scope>
    <source>
        <strain evidence="1">NM73_A23</strain>
    </source>
</reference>
<organism evidence="1 2">
    <name type="scientific">Palleniella muris</name>
    <dbReference type="NCBI Taxonomy" id="3038145"/>
    <lineage>
        <taxon>Bacteria</taxon>
        <taxon>Pseudomonadati</taxon>
        <taxon>Bacteroidota</taxon>
        <taxon>Bacteroidia</taxon>
        <taxon>Bacteroidales</taxon>
        <taxon>Prevotellaceae</taxon>
        <taxon>Palleniella</taxon>
    </lineage>
</organism>
<proteinExistence type="predicted"/>
<evidence type="ECO:0000313" key="1">
    <source>
        <dbReference type="EMBL" id="TGX79357.1"/>
    </source>
</evidence>
<dbReference type="EMBL" id="SRZC01000052">
    <property type="protein sequence ID" value="TGX79357.1"/>
    <property type="molecule type" value="Genomic_DNA"/>
</dbReference>